<evidence type="ECO:0000256" key="3">
    <source>
        <dbReference type="ARBA" id="ARBA00023136"/>
    </source>
</evidence>
<dbReference type="SUPFAM" id="SSF103473">
    <property type="entry name" value="MFS general substrate transporter"/>
    <property type="match status" value="1"/>
</dbReference>
<evidence type="ECO:0000256" key="4">
    <source>
        <dbReference type="SAM" id="Phobius"/>
    </source>
</evidence>
<dbReference type="Pfam" id="PF07690">
    <property type="entry name" value="MFS_1"/>
    <property type="match status" value="1"/>
</dbReference>
<organism evidence="6 7">
    <name type="scientific">Stenotrophomonas maltophilia</name>
    <name type="common">Pseudomonas maltophilia</name>
    <name type="synonym">Xanthomonas maltophilia</name>
    <dbReference type="NCBI Taxonomy" id="40324"/>
    <lineage>
        <taxon>Bacteria</taxon>
        <taxon>Pseudomonadati</taxon>
        <taxon>Pseudomonadota</taxon>
        <taxon>Gammaproteobacteria</taxon>
        <taxon>Lysobacterales</taxon>
        <taxon>Lysobacteraceae</taxon>
        <taxon>Stenotrophomonas</taxon>
        <taxon>Stenotrophomonas maltophilia group</taxon>
    </lineage>
</organism>
<dbReference type="PANTHER" id="PTHR42910">
    <property type="entry name" value="TRANSPORTER SCO4007-RELATED"/>
    <property type="match status" value="1"/>
</dbReference>
<evidence type="ECO:0000313" key="7">
    <source>
        <dbReference type="Proteomes" id="UP000243478"/>
    </source>
</evidence>
<dbReference type="GO" id="GO:0022857">
    <property type="term" value="F:transmembrane transporter activity"/>
    <property type="evidence" value="ECO:0007669"/>
    <property type="project" value="InterPro"/>
</dbReference>
<reference evidence="6 7" key="1">
    <citation type="submission" date="2015-03" db="EMBL/GenBank/DDBJ databases">
        <title>Draft genome of Stenotrophomonas maltophila isolated from urine specimen.</title>
        <authorList>
            <person name="Murugan N."/>
            <person name="Malathi J."/>
            <person name="Umashankar V."/>
            <person name="Madhavan H."/>
        </authorList>
    </citation>
    <scope>NUCLEOTIDE SEQUENCE [LARGE SCALE GENOMIC DNA]</scope>
    <source>
        <strain evidence="6 7">JMNMN1</strain>
    </source>
</reference>
<evidence type="ECO:0000256" key="2">
    <source>
        <dbReference type="ARBA" id="ARBA00022989"/>
    </source>
</evidence>
<evidence type="ECO:0000259" key="5">
    <source>
        <dbReference type="PROSITE" id="PS50850"/>
    </source>
</evidence>
<dbReference type="PROSITE" id="PS50850">
    <property type="entry name" value="MFS"/>
    <property type="match status" value="1"/>
</dbReference>
<keyword evidence="3 4" id="KW-0472">Membrane</keyword>
<keyword evidence="1 4" id="KW-0812">Transmembrane</keyword>
<evidence type="ECO:0000256" key="1">
    <source>
        <dbReference type="ARBA" id="ARBA00022692"/>
    </source>
</evidence>
<dbReference type="InterPro" id="IPR036259">
    <property type="entry name" value="MFS_trans_sf"/>
</dbReference>
<accession>A0A0F5ZN73</accession>
<feature type="transmembrane region" description="Helical" evidence="4">
    <location>
        <begin position="32"/>
        <end position="52"/>
    </location>
</feature>
<keyword evidence="2 4" id="KW-1133">Transmembrane helix</keyword>
<dbReference type="InterPro" id="IPR020846">
    <property type="entry name" value="MFS_dom"/>
</dbReference>
<dbReference type="InterPro" id="IPR011701">
    <property type="entry name" value="MFS"/>
</dbReference>
<dbReference type="AlphaFoldDB" id="A0A0F5ZN73"/>
<name>A0A0F5ZN73_STEMA</name>
<proteinExistence type="predicted"/>
<dbReference type="Gene3D" id="1.20.1720.10">
    <property type="entry name" value="Multidrug resistance protein D"/>
    <property type="match status" value="1"/>
</dbReference>
<feature type="domain" description="Major facilitator superfamily (MFS) profile" evidence="5">
    <location>
        <begin position="1"/>
        <end position="98"/>
    </location>
</feature>
<comment type="caution">
    <text evidence="6">The sequence shown here is derived from an EMBL/GenBank/DDBJ whole genome shotgun (WGS) entry which is preliminary data.</text>
</comment>
<sequence length="98" mass="10058">MAAGAGFSVASLYYSQPMLGLIAQDLGAGERAAGLVPTLTQLGYALGILLLAPLGDRFDRRTLILLKSALLALALGAAAMAGHLPGLLTPNRDRCRPG</sequence>
<dbReference type="PANTHER" id="PTHR42910:SF1">
    <property type="entry name" value="MAJOR FACILITATOR SUPERFAMILY (MFS) PROFILE DOMAIN-CONTAINING PROTEIN"/>
    <property type="match status" value="1"/>
</dbReference>
<feature type="transmembrane region" description="Helical" evidence="4">
    <location>
        <begin position="64"/>
        <end position="84"/>
    </location>
</feature>
<dbReference type="Proteomes" id="UP000243478">
    <property type="component" value="Unassembled WGS sequence"/>
</dbReference>
<dbReference type="PATRIC" id="fig|40324.63.peg.4406"/>
<evidence type="ECO:0000313" key="6">
    <source>
        <dbReference type="EMBL" id="KKD57176.1"/>
    </source>
</evidence>
<dbReference type="EMBL" id="JZRZ01000019">
    <property type="protein sequence ID" value="KKD57176.1"/>
    <property type="molecule type" value="Genomic_DNA"/>
</dbReference>
<protein>
    <recommendedName>
        <fullName evidence="5">Major facilitator superfamily (MFS) profile domain-containing protein</fullName>
    </recommendedName>
</protein>
<gene>
    <name evidence="6" type="ORF">VM57_11935</name>
</gene>